<keyword evidence="3" id="KW-1185">Reference proteome</keyword>
<feature type="region of interest" description="Disordered" evidence="1">
    <location>
        <begin position="1"/>
        <end position="25"/>
    </location>
</feature>
<feature type="compositionally biased region" description="Basic and acidic residues" evidence="1">
    <location>
        <begin position="111"/>
        <end position="122"/>
    </location>
</feature>
<organism evidence="2 3">
    <name type="scientific">Muraenolepis orangiensis</name>
    <name type="common">Patagonian moray cod</name>
    <dbReference type="NCBI Taxonomy" id="630683"/>
    <lineage>
        <taxon>Eukaryota</taxon>
        <taxon>Metazoa</taxon>
        <taxon>Chordata</taxon>
        <taxon>Craniata</taxon>
        <taxon>Vertebrata</taxon>
        <taxon>Euteleostomi</taxon>
        <taxon>Actinopterygii</taxon>
        <taxon>Neopterygii</taxon>
        <taxon>Teleostei</taxon>
        <taxon>Neoteleostei</taxon>
        <taxon>Acanthomorphata</taxon>
        <taxon>Zeiogadaria</taxon>
        <taxon>Gadariae</taxon>
        <taxon>Gadiformes</taxon>
        <taxon>Muraenolepidoidei</taxon>
        <taxon>Muraenolepididae</taxon>
        <taxon>Muraenolepis</taxon>
    </lineage>
</organism>
<comment type="caution">
    <text evidence="2">The sequence shown here is derived from an EMBL/GenBank/DDBJ whole genome shotgun (WGS) entry which is preliminary data.</text>
</comment>
<evidence type="ECO:0000313" key="3">
    <source>
        <dbReference type="Proteomes" id="UP001148018"/>
    </source>
</evidence>
<dbReference type="AlphaFoldDB" id="A0A9Q0I9B5"/>
<protein>
    <submittedName>
        <fullName evidence="2">Uncharacterized protein</fullName>
    </submittedName>
</protein>
<gene>
    <name evidence="2" type="ORF">NHX12_011964</name>
</gene>
<accession>A0A9Q0I9B5</accession>
<feature type="region of interest" description="Disordered" evidence="1">
    <location>
        <begin position="56"/>
        <end position="122"/>
    </location>
</feature>
<proteinExistence type="predicted"/>
<dbReference type="Proteomes" id="UP001148018">
    <property type="component" value="Unassembled WGS sequence"/>
</dbReference>
<evidence type="ECO:0000256" key="1">
    <source>
        <dbReference type="SAM" id="MobiDB-lite"/>
    </source>
</evidence>
<name>A0A9Q0I9B5_9TELE</name>
<reference evidence="2" key="1">
    <citation type="submission" date="2022-07" db="EMBL/GenBank/DDBJ databases">
        <title>Chromosome-level genome of Muraenolepis orangiensis.</title>
        <authorList>
            <person name="Kim J."/>
        </authorList>
    </citation>
    <scope>NUCLEOTIDE SEQUENCE</scope>
    <source>
        <strain evidence="2">KU_S4_2022</strain>
        <tissue evidence="2">Muscle</tissue>
    </source>
</reference>
<sequence length="122" mass="12760">MVRPVVRPRPGRGGGSTRGRSTSCLSRSDLAYTAGECYQYLKRGLVAVVILNRSKENRTSSSLSQPEGWAPTGSLTSTPFGVDAAGPLLPRGPAMGPRHQVDPGPPGGRRGPREGRAPEGAP</sequence>
<evidence type="ECO:0000313" key="2">
    <source>
        <dbReference type="EMBL" id="KAJ3588371.1"/>
    </source>
</evidence>
<dbReference type="EMBL" id="JANIIK010000116">
    <property type="protein sequence ID" value="KAJ3588371.1"/>
    <property type="molecule type" value="Genomic_DNA"/>
</dbReference>